<dbReference type="PANTHER" id="PTHR42681">
    <property type="entry name" value="MALONYL-COA-ACYL CARRIER PROTEIN TRANSACYLASE, MITOCHONDRIAL"/>
    <property type="match status" value="1"/>
</dbReference>
<comment type="catalytic activity">
    <reaction evidence="3 4">
        <text>holo-[ACP] + malonyl-CoA = malonyl-[ACP] + CoA</text>
        <dbReference type="Rhea" id="RHEA:41792"/>
        <dbReference type="Rhea" id="RHEA-COMP:9623"/>
        <dbReference type="Rhea" id="RHEA-COMP:9685"/>
        <dbReference type="ChEBI" id="CHEBI:57287"/>
        <dbReference type="ChEBI" id="CHEBI:57384"/>
        <dbReference type="ChEBI" id="CHEBI:64479"/>
        <dbReference type="ChEBI" id="CHEBI:78449"/>
        <dbReference type="EC" id="2.3.1.39"/>
    </reaction>
</comment>
<name>A0A6F9EB83_9BACL</name>
<keyword evidence="2 4" id="KW-0012">Acyltransferase</keyword>
<evidence type="ECO:0000256" key="2">
    <source>
        <dbReference type="ARBA" id="ARBA00023315"/>
    </source>
</evidence>
<dbReference type="Proteomes" id="UP000502196">
    <property type="component" value="Chromosome"/>
</dbReference>
<gene>
    <name evidence="7" type="primary">fabD</name>
    <name evidence="7" type="ORF">COOX1_1972</name>
</gene>
<dbReference type="SUPFAM" id="SSF52151">
    <property type="entry name" value="FabD/lysophospholipase-like"/>
    <property type="match status" value="1"/>
</dbReference>
<dbReference type="FunFam" id="3.30.70.250:FF:000001">
    <property type="entry name" value="Malonyl CoA-acyl carrier protein transacylase"/>
    <property type="match status" value="1"/>
</dbReference>
<protein>
    <recommendedName>
        <fullName evidence="4">Malonyl CoA-acyl carrier protein transacylase</fullName>
        <ecNumber evidence="4">2.3.1.39</ecNumber>
    </recommendedName>
</protein>
<dbReference type="SMART" id="SM00827">
    <property type="entry name" value="PKS_AT"/>
    <property type="match status" value="1"/>
</dbReference>
<dbReference type="InterPro" id="IPR014043">
    <property type="entry name" value="Acyl_transferase_dom"/>
</dbReference>
<dbReference type="InterPro" id="IPR016036">
    <property type="entry name" value="Malonyl_transacylase_ACP-bd"/>
</dbReference>
<dbReference type="NCBIfam" id="TIGR00128">
    <property type="entry name" value="fabD"/>
    <property type="match status" value="1"/>
</dbReference>
<keyword evidence="1 4" id="KW-0808">Transferase</keyword>
<evidence type="ECO:0000313" key="8">
    <source>
        <dbReference type="Proteomes" id="UP000502196"/>
    </source>
</evidence>
<dbReference type="Gene3D" id="3.30.70.250">
    <property type="entry name" value="Malonyl-CoA ACP transacylase, ACP-binding"/>
    <property type="match status" value="1"/>
</dbReference>
<dbReference type="Gene3D" id="3.40.366.10">
    <property type="entry name" value="Malonyl-Coenzyme A Acyl Carrier Protein, domain 2"/>
    <property type="match status" value="1"/>
</dbReference>
<evidence type="ECO:0000259" key="6">
    <source>
        <dbReference type="SMART" id="SM00827"/>
    </source>
</evidence>
<comment type="similarity">
    <text evidence="4">Belongs to the fabD family.</text>
</comment>
<dbReference type="EC" id="2.3.1.39" evidence="4"/>
<dbReference type="GO" id="GO:0005829">
    <property type="term" value="C:cytosol"/>
    <property type="evidence" value="ECO:0007669"/>
    <property type="project" value="TreeGrafter"/>
</dbReference>
<accession>A0A6F9EB83</accession>
<dbReference type="GO" id="GO:0004314">
    <property type="term" value="F:[acyl-carrier-protein] S-malonyltransferase activity"/>
    <property type="evidence" value="ECO:0007669"/>
    <property type="project" value="UniProtKB-EC"/>
</dbReference>
<dbReference type="PANTHER" id="PTHR42681:SF1">
    <property type="entry name" value="MALONYL-COA-ACYL CARRIER PROTEIN TRANSACYLASE, MITOCHONDRIAL"/>
    <property type="match status" value="1"/>
</dbReference>
<proteinExistence type="inferred from homology"/>
<evidence type="ECO:0000256" key="4">
    <source>
        <dbReference type="PIRNR" id="PIRNR000446"/>
    </source>
</evidence>
<dbReference type="InterPro" id="IPR016035">
    <property type="entry name" value="Acyl_Trfase/lysoPLipase"/>
</dbReference>
<dbReference type="InterPro" id="IPR001227">
    <property type="entry name" value="Ac_transferase_dom_sf"/>
</dbReference>
<dbReference type="Pfam" id="PF00698">
    <property type="entry name" value="Acyl_transf_1"/>
    <property type="match status" value="1"/>
</dbReference>
<organism evidence="7 8">
    <name type="scientific">Kyrpidia spormannii</name>
    <dbReference type="NCBI Taxonomy" id="2055160"/>
    <lineage>
        <taxon>Bacteria</taxon>
        <taxon>Bacillati</taxon>
        <taxon>Bacillota</taxon>
        <taxon>Bacilli</taxon>
        <taxon>Bacillales</taxon>
        <taxon>Alicyclobacillaceae</taxon>
        <taxon>Kyrpidia</taxon>
    </lineage>
</organism>
<dbReference type="EMBL" id="LR792683">
    <property type="protein sequence ID" value="CAB3393564.1"/>
    <property type="molecule type" value="Genomic_DNA"/>
</dbReference>
<dbReference type="InterPro" id="IPR024925">
    <property type="entry name" value="Malonyl_CoA-ACP_transAc"/>
</dbReference>
<dbReference type="SUPFAM" id="SSF55048">
    <property type="entry name" value="Probable ACP-binding domain of malonyl-CoA ACP transacylase"/>
    <property type="match status" value="1"/>
</dbReference>
<dbReference type="AlphaFoldDB" id="A0A6F9EB83"/>
<feature type="active site" evidence="5">
    <location>
        <position position="199"/>
    </location>
</feature>
<dbReference type="InterPro" id="IPR004410">
    <property type="entry name" value="Malonyl_CoA-ACP_transAc_FabD"/>
</dbReference>
<dbReference type="PIRSF" id="PIRSF000446">
    <property type="entry name" value="Mct"/>
    <property type="match status" value="1"/>
</dbReference>
<evidence type="ECO:0000256" key="3">
    <source>
        <dbReference type="ARBA" id="ARBA00048462"/>
    </source>
</evidence>
<reference evidence="7 8" key="1">
    <citation type="submission" date="2020-04" db="EMBL/GenBank/DDBJ databases">
        <authorList>
            <person name="Hogendoorn C."/>
        </authorList>
    </citation>
    <scope>NUCLEOTIDE SEQUENCE [LARGE SCALE GENOMIC DNA]</scope>
    <source>
        <strain evidence="7">COOX1</strain>
    </source>
</reference>
<feature type="active site" evidence="5">
    <location>
        <position position="89"/>
    </location>
</feature>
<dbReference type="RefSeq" id="WP_414467662.1">
    <property type="nucleotide sequence ID" value="NZ_CP047972.1"/>
</dbReference>
<feature type="domain" description="Malonyl-CoA:ACP transacylase (MAT)" evidence="6">
    <location>
        <begin position="5"/>
        <end position="300"/>
    </location>
</feature>
<evidence type="ECO:0000256" key="1">
    <source>
        <dbReference type="ARBA" id="ARBA00022679"/>
    </source>
</evidence>
<evidence type="ECO:0000313" key="7">
    <source>
        <dbReference type="EMBL" id="CAB3393564.1"/>
    </source>
</evidence>
<dbReference type="InterPro" id="IPR050858">
    <property type="entry name" value="Mal-CoA-ACP_Trans/PKS_FabD"/>
</dbReference>
<dbReference type="GO" id="GO:0006633">
    <property type="term" value="P:fatty acid biosynthetic process"/>
    <property type="evidence" value="ECO:0007669"/>
    <property type="project" value="TreeGrafter"/>
</dbReference>
<evidence type="ECO:0000256" key="5">
    <source>
        <dbReference type="PIRSR" id="PIRSR000446-1"/>
    </source>
</evidence>
<sequence length="314" mass="33968">MWAWVFPGQGAQKVGMGKAVYDTYEEAKKTFQEADVALGFSLSDLCFYGPEEKLRQTAYTQPAILTASVAMWRVLEARGVRPDVAAGHSLGEYSALVAAGVLDFADAVRVVHRRGQYMQEAVPAGGGTMAAVLQADRETVNQVCAEVSREVGPVELANVNCPGQLVISGRTEAVQEAGKRLLERGAKRVLPLEVSGPFHSSLMKPAAQRLAEDLARVPLRDAICPVVSNVDAKPRRKADEIREALVRQVAGPVLWEDGVRAMIAMGVTQVAEVGPGRVVSGLVRKVDRKVEILAAEDPDSLEALWNRWEAVKES</sequence>